<feature type="transmembrane region" description="Helical" evidence="5">
    <location>
        <begin position="229"/>
        <end position="249"/>
    </location>
</feature>
<evidence type="ECO:0000256" key="1">
    <source>
        <dbReference type="ARBA" id="ARBA00004141"/>
    </source>
</evidence>
<sequence length="250" mass="26490">MNSAIAAFLLVTAFFTALLSGVLGMAGGLVLMGALALVLPVSAAFVTHGILQFAANGWRAMLHRRHVSWPIVGNYALASAVAAGVVALIAWVPSKPWLFLLLGLVPMLVWLPKERLQLDAARPWQARASGFMVTALNLSAGVAGPLLDIFFVRTDLSRHQIVATKAATQVFAHLAKIVVYGLPLIGAAGSGALPPLWLFAIAIPLSALGTWCGGKILDRISDVNFKRVTAWVVTAIGVLYLYKAAVLFLS</sequence>
<dbReference type="AlphaFoldDB" id="A0A6M4AS63"/>
<dbReference type="GO" id="GO:0005886">
    <property type="term" value="C:plasma membrane"/>
    <property type="evidence" value="ECO:0007669"/>
    <property type="project" value="UniProtKB-SubCell"/>
</dbReference>
<comment type="subcellular location">
    <subcellularLocation>
        <location evidence="5">Cell membrane</location>
        <topology evidence="5">Multi-pass membrane protein</topology>
    </subcellularLocation>
    <subcellularLocation>
        <location evidence="1">Membrane</location>
        <topology evidence="1">Multi-pass membrane protein</topology>
    </subcellularLocation>
</comment>
<proteinExistence type="inferred from homology"/>
<reference evidence="6 7" key="1">
    <citation type="submission" date="2020-01" db="EMBL/GenBank/DDBJ databases">
        <title>Sphingomonas sp. strain CSW-10.</title>
        <authorList>
            <person name="Chen W.-M."/>
        </authorList>
    </citation>
    <scope>NUCLEOTIDE SEQUENCE [LARGE SCALE GENOMIC DNA]</scope>
    <source>
        <strain evidence="6 7">CSW-10</strain>
    </source>
</reference>
<evidence type="ECO:0000313" key="6">
    <source>
        <dbReference type="EMBL" id="QJQ31202.1"/>
    </source>
</evidence>
<comment type="similarity">
    <text evidence="5">Belongs to the 4-toluene sulfonate uptake permease (TSUP) (TC 2.A.102) family.</text>
</comment>
<keyword evidence="3 5" id="KW-1133">Transmembrane helix</keyword>
<dbReference type="RefSeq" id="WP_169943418.1">
    <property type="nucleotide sequence ID" value="NZ_CP053015.1"/>
</dbReference>
<evidence type="ECO:0000256" key="3">
    <source>
        <dbReference type="ARBA" id="ARBA00022989"/>
    </source>
</evidence>
<keyword evidence="2 5" id="KW-0812">Transmembrane</keyword>
<evidence type="ECO:0000256" key="4">
    <source>
        <dbReference type="ARBA" id="ARBA00023136"/>
    </source>
</evidence>
<feature type="transmembrane region" description="Helical" evidence="5">
    <location>
        <begin position="67"/>
        <end position="90"/>
    </location>
</feature>
<dbReference type="Pfam" id="PF01925">
    <property type="entry name" value="TauE"/>
    <property type="match status" value="1"/>
</dbReference>
<dbReference type="InterPro" id="IPR002781">
    <property type="entry name" value="TM_pro_TauE-like"/>
</dbReference>
<evidence type="ECO:0000313" key="7">
    <source>
        <dbReference type="Proteomes" id="UP000503018"/>
    </source>
</evidence>
<feature type="transmembrane region" description="Helical" evidence="5">
    <location>
        <begin position="131"/>
        <end position="152"/>
    </location>
</feature>
<dbReference type="Proteomes" id="UP000503018">
    <property type="component" value="Chromosome"/>
</dbReference>
<dbReference type="EMBL" id="CP053015">
    <property type="protein sequence ID" value="QJQ31202.1"/>
    <property type="molecule type" value="Genomic_DNA"/>
</dbReference>
<dbReference type="KEGG" id="slan:GV829_01035"/>
<keyword evidence="7" id="KW-1185">Reference proteome</keyword>
<gene>
    <name evidence="6" type="ORF">GV829_01035</name>
</gene>
<feature type="transmembrane region" description="Helical" evidence="5">
    <location>
        <begin position="34"/>
        <end position="55"/>
    </location>
</feature>
<protein>
    <recommendedName>
        <fullName evidence="5">Probable membrane transporter protein</fullName>
    </recommendedName>
</protein>
<organism evidence="6 7">
    <name type="scientific">Sphingomonas lacunae</name>
    <dbReference type="NCBI Taxonomy" id="2698828"/>
    <lineage>
        <taxon>Bacteria</taxon>
        <taxon>Pseudomonadati</taxon>
        <taxon>Pseudomonadota</taxon>
        <taxon>Alphaproteobacteria</taxon>
        <taxon>Sphingomonadales</taxon>
        <taxon>Sphingomonadaceae</taxon>
        <taxon>Sphingomonas</taxon>
    </lineage>
</organism>
<feature type="transmembrane region" description="Helical" evidence="5">
    <location>
        <begin position="196"/>
        <end position="217"/>
    </location>
</feature>
<evidence type="ECO:0000256" key="5">
    <source>
        <dbReference type="RuleBase" id="RU363041"/>
    </source>
</evidence>
<keyword evidence="4 5" id="KW-0472">Membrane</keyword>
<evidence type="ECO:0000256" key="2">
    <source>
        <dbReference type="ARBA" id="ARBA00022692"/>
    </source>
</evidence>
<name>A0A6M4AS63_9SPHN</name>
<keyword evidence="5" id="KW-1003">Cell membrane</keyword>
<accession>A0A6M4AS63</accession>